<feature type="domain" description="Protein Lines C-terminal" evidence="2">
    <location>
        <begin position="737"/>
        <end position="771"/>
    </location>
</feature>
<reference evidence="3" key="2">
    <citation type="submission" date="2025-08" db="UniProtKB">
        <authorList>
            <consortium name="Ensembl"/>
        </authorList>
    </citation>
    <scope>IDENTIFICATION</scope>
</reference>
<evidence type="ECO:0000313" key="4">
    <source>
        <dbReference type="Proteomes" id="UP000291020"/>
    </source>
</evidence>
<dbReference type="PANTHER" id="PTHR16057">
    <property type="entry name" value="WINS1, 2 PROTEIN"/>
    <property type="match status" value="1"/>
</dbReference>
<proteinExistence type="predicted"/>
<organism evidence="3 4">
    <name type="scientific">Gopherus agassizii</name>
    <name type="common">Agassiz's desert tortoise</name>
    <dbReference type="NCBI Taxonomy" id="38772"/>
    <lineage>
        <taxon>Eukaryota</taxon>
        <taxon>Metazoa</taxon>
        <taxon>Chordata</taxon>
        <taxon>Craniata</taxon>
        <taxon>Vertebrata</taxon>
        <taxon>Euteleostomi</taxon>
        <taxon>Archelosauria</taxon>
        <taxon>Testudinata</taxon>
        <taxon>Testudines</taxon>
        <taxon>Cryptodira</taxon>
        <taxon>Durocryptodira</taxon>
        <taxon>Testudinoidea</taxon>
        <taxon>Testudinidae</taxon>
        <taxon>Gopherus</taxon>
    </lineage>
</organism>
<evidence type="ECO:0000313" key="3">
    <source>
        <dbReference type="Ensembl" id="ENSGAGP00000033959.1"/>
    </source>
</evidence>
<dbReference type="PANTHER" id="PTHR16057:SF1">
    <property type="entry name" value="PROTEIN LINES HOMOLOG 1"/>
    <property type="match status" value="1"/>
</dbReference>
<dbReference type="InterPro" id="IPR032794">
    <property type="entry name" value="LINES_N"/>
</dbReference>
<dbReference type="STRING" id="38772.ENSGAGP00000033959"/>
<dbReference type="InterPro" id="IPR029415">
    <property type="entry name" value="Lines_C"/>
</dbReference>
<accession>A0A452J0S4</accession>
<feature type="domain" description="Protein Lines N-terminal" evidence="1">
    <location>
        <begin position="202"/>
        <end position="559"/>
    </location>
</feature>
<dbReference type="AlphaFoldDB" id="A0A452J0S4"/>
<name>A0A452J0S4_9SAUR</name>
<evidence type="ECO:0000259" key="2">
    <source>
        <dbReference type="Pfam" id="PF14695"/>
    </source>
</evidence>
<dbReference type="Pfam" id="PF14695">
    <property type="entry name" value="LINES_C"/>
    <property type="match status" value="1"/>
</dbReference>
<dbReference type="Pfam" id="PF14694">
    <property type="entry name" value="LINES_N"/>
    <property type="match status" value="1"/>
</dbReference>
<evidence type="ECO:0000259" key="1">
    <source>
        <dbReference type="Pfam" id="PF14694"/>
    </source>
</evidence>
<keyword evidence="4" id="KW-1185">Reference proteome</keyword>
<sequence>MGDLSLLQQLHRDVLVGTPLTKNSQDYASFLNPHVSPQDSSARVNESHNQIYLESPNWGTWSHQDSDVSDALALMTDDKSDSFANTSSSMFGSREMILLQLTLIKMMIAKVQSQETEFSIKQKYLDIITILLKETKIDSKLICLCSSSDKLLSHMASKSIASLIYFQLKKENTFNVTWLAFCLKTLSEFPKSDQVAECLWILRAIIRDILKDKDLHKADILKKVFTPLDTVLEGFYNSILSHRFNCCQDTSLYSKAANNLIGFIDFLEVLVASRIQIESHFKCQRILFLNISGILDLTYSSVDYLIKKKSIMLLKKCILYKAGEDFISGSLPTLSLQDPYLDKDMLALANVVLQAVNLGWLNQIPVSEKASYFGGSEAQPEDGIHSGPDQVILRALSLVLLKALEIKVQNASEAAEIKADLQSFMSRLLIFLKKHLKSSPHFHPNVHPCEWLSMVFIEQDDDMLEAAKSLLTVYLKFDRLWHDAAGNLGLAAEDYETWICLTHESGCNPHCIFLFFLRSIAFDSTVLLDFLISSETCFLEYFVRYLKLLRENWHHFVNISNCFDVAAKRGVCVSFVTSSYQEKKPCLTDLSLENACCDPVQHTLVSLASSQKPSVPMEQQGDDQVVKPNKSNSLIWTDNTSALDCLQSLVNYDSSEDSELESVGMECLANMKQMPSNNQGSTKIRETVCTDVHDKPHTLESKVLPLKQKSSNPLSLGVCNMSPNNPVPVERMLLKSVKCLEELQKAISRLQRRNLFPYNPAALLKLLSHVETTSKSMNLL</sequence>
<reference evidence="4" key="1">
    <citation type="journal article" date="2017" name="PLoS ONE">
        <title>The Agassiz's desert tortoise genome provides a resource for the conservation of a threatened species.</title>
        <authorList>
            <person name="Tollis M."/>
            <person name="DeNardo D.F."/>
            <person name="Cornelius J.A."/>
            <person name="Dolby G.A."/>
            <person name="Edwards T."/>
            <person name="Henen B.T."/>
            <person name="Karl A.E."/>
            <person name="Murphy R.W."/>
            <person name="Kusumi K."/>
        </authorList>
    </citation>
    <scope>NUCLEOTIDE SEQUENCE [LARGE SCALE GENOMIC DNA]</scope>
</reference>
<dbReference type="InterPro" id="IPR024875">
    <property type="entry name" value="Protein_Lines"/>
</dbReference>
<protein>
    <submittedName>
        <fullName evidence="3">Uncharacterized protein</fullName>
    </submittedName>
</protein>
<dbReference type="Proteomes" id="UP000291020">
    <property type="component" value="Unassembled WGS sequence"/>
</dbReference>
<reference evidence="3" key="3">
    <citation type="submission" date="2025-09" db="UniProtKB">
        <authorList>
            <consortium name="Ensembl"/>
        </authorList>
    </citation>
    <scope>IDENTIFICATION</scope>
</reference>
<dbReference type="Ensembl" id="ENSGAGT00000038457.1">
    <property type="protein sequence ID" value="ENSGAGP00000033959.1"/>
    <property type="gene ID" value="ENSGAGG00000024145.1"/>
</dbReference>